<proteinExistence type="predicted"/>
<dbReference type="RefSeq" id="WP_281805950.1">
    <property type="nucleotide sequence ID" value="NZ_BSEC01000002.1"/>
</dbReference>
<gene>
    <name evidence="2" type="ORF">LMG27198_42350</name>
</gene>
<dbReference type="CDD" id="cd00158">
    <property type="entry name" value="RHOD"/>
    <property type="match status" value="1"/>
</dbReference>
<dbReference type="InterPro" id="IPR036873">
    <property type="entry name" value="Rhodanese-like_dom_sf"/>
</dbReference>
<dbReference type="Gene3D" id="3.40.250.10">
    <property type="entry name" value="Rhodanese-like domain"/>
    <property type="match status" value="1"/>
</dbReference>
<accession>A0A9W6LU34</accession>
<dbReference type="PROSITE" id="PS50206">
    <property type="entry name" value="RHODANESE_3"/>
    <property type="match status" value="1"/>
</dbReference>
<reference evidence="2" key="1">
    <citation type="journal article" date="2023" name="Int. J. Syst. Evol. Microbiol.">
        <title>Methylocystis iwaonis sp. nov., a type II methane-oxidizing bacterium from surface soil of a rice paddy field in Japan, and emended description of the genus Methylocystis (ex Whittenbury et al. 1970) Bowman et al. 1993.</title>
        <authorList>
            <person name="Kaise H."/>
            <person name="Sawadogo J.B."/>
            <person name="Alam M.S."/>
            <person name="Ueno C."/>
            <person name="Dianou D."/>
            <person name="Shinjo R."/>
            <person name="Asakawa S."/>
        </authorList>
    </citation>
    <scope>NUCLEOTIDE SEQUENCE</scope>
    <source>
        <strain evidence="2">LMG27198</strain>
    </source>
</reference>
<evidence type="ECO:0000313" key="2">
    <source>
        <dbReference type="EMBL" id="GLI95243.1"/>
    </source>
</evidence>
<protein>
    <recommendedName>
        <fullName evidence="1">Rhodanese domain-containing protein</fullName>
    </recommendedName>
</protein>
<dbReference type="Pfam" id="PF00581">
    <property type="entry name" value="Rhodanese"/>
    <property type="match status" value="1"/>
</dbReference>
<sequence length="91" mass="10138">MRSYFDHRDRLEPTRAELAERLRAGTVTVLDVRPEDEFALGHAPGAALRGLKARLSEFDAVKEIVADCRGAFCILSYEAVAGLRAMVFRTN</sequence>
<evidence type="ECO:0000259" key="1">
    <source>
        <dbReference type="PROSITE" id="PS50206"/>
    </source>
</evidence>
<evidence type="ECO:0000313" key="3">
    <source>
        <dbReference type="Proteomes" id="UP001144323"/>
    </source>
</evidence>
<organism evidence="2 3">
    <name type="scientific">Methylocystis echinoides</name>
    <dbReference type="NCBI Taxonomy" id="29468"/>
    <lineage>
        <taxon>Bacteria</taxon>
        <taxon>Pseudomonadati</taxon>
        <taxon>Pseudomonadota</taxon>
        <taxon>Alphaproteobacteria</taxon>
        <taxon>Hyphomicrobiales</taxon>
        <taxon>Methylocystaceae</taxon>
        <taxon>Methylocystis</taxon>
    </lineage>
</organism>
<dbReference type="AlphaFoldDB" id="A0A9W6LU34"/>
<name>A0A9W6LU34_9HYPH</name>
<feature type="domain" description="Rhodanese" evidence="1">
    <location>
        <begin position="23"/>
        <end position="86"/>
    </location>
</feature>
<comment type="caution">
    <text evidence="2">The sequence shown here is derived from an EMBL/GenBank/DDBJ whole genome shotgun (WGS) entry which is preliminary data.</text>
</comment>
<keyword evidence="3" id="KW-1185">Reference proteome</keyword>
<dbReference type="InterPro" id="IPR001763">
    <property type="entry name" value="Rhodanese-like_dom"/>
</dbReference>
<dbReference type="Proteomes" id="UP001144323">
    <property type="component" value="Unassembled WGS sequence"/>
</dbReference>
<dbReference type="EMBL" id="BSEC01000002">
    <property type="protein sequence ID" value="GLI95243.1"/>
    <property type="molecule type" value="Genomic_DNA"/>
</dbReference>
<dbReference type="SUPFAM" id="SSF52821">
    <property type="entry name" value="Rhodanese/Cell cycle control phosphatase"/>
    <property type="match status" value="1"/>
</dbReference>